<dbReference type="EMBL" id="WIGM01000014">
    <property type="protein sequence ID" value="KAF6844558.1"/>
    <property type="molecule type" value="Genomic_DNA"/>
</dbReference>
<gene>
    <name evidence="2" type="ORF">CMUS01_00944</name>
</gene>
<dbReference type="OrthoDB" id="4793569at2759"/>
<evidence type="ECO:0000313" key="2">
    <source>
        <dbReference type="EMBL" id="KAF6844558.1"/>
    </source>
</evidence>
<comment type="caution">
    <text evidence="2">The sequence shown here is derived from an EMBL/GenBank/DDBJ whole genome shotgun (WGS) entry which is preliminary data.</text>
</comment>
<dbReference type="Proteomes" id="UP000639643">
    <property type="component" value="Unassembled WGS sequence"/>
</dbReference>
<accession>A0A8H6U8I1</accession>
<organism evidence="2 3">
    <name type="scientific">Colletotrichum musicola</name>
    <dbReference type="NCBI Taxonomy" id="2175873"/>
    <lineage>
        <taxon>Eukaryota</taxon>
        <taxon>Fungi</taxon>
        <taxon>Dikarya</taxon>
        <taxon>Ascomycota</taxon>
        <taxon>Pezizomycotina</taxon>
        <taxon>Sordariomycetes</taxon>
        <taxon>Hypocreomycetidae</taxon>
        <taxon>Glomerellales</taxon>
        <taxon>Glomerellaceae</taxon>
        <taxon>Colletotrichum</taxon>
        <taxon>Colletotrichum orchidearum species complex</taxon>
    </lineage>
</organism>
<evidence type="ECO:0000313" key="3">
    <source>
        <dbReference type="Proteomes" id="UP000639643"/>
    </source>
</evidence>
<feature type="region of interest" description="Disordered" evidence="1">
    <location>
        <begin position="1"/>
        <end position="40"/>
    </location>
</feature>
<name>A0A8H6U8I1_9PEZI</name>
<proteinExistence type="predicted"/>
<protein>
    <submittedName>
        <fullName evidence="2">Uncharacterized protein</fullName>
    </submittedName>
</protein>
<sequence>MGPKSDVAEAGSGSDAADQHRRQPDMSSHDHSLGRRPSNTCTATSWLYESFLRTNDRIERIAVGGPRSGVGILGLGLLEHHINMLPTMQSAGDAAPVFDHSVAAGPRYLGWRQKVATWPLSPQEAMNNRKYAV</sequence>
<keyword evidence="3" id="KW-1185">Reference proteome</keyword>
<reference evidence="2" key="1">
    <citation type="journal article" date="2020" name="Phytopathology">
        <title>Genome Sequence Resources of Colletotrichum truncatum, C. plurivorum, C. musicola, and C. sojae: Four Species Pathogenic to Soybean (Glycine max).</title>
        <authorList>
            <person name="Rogerio F."/>
            <person name="Boufleur T.R."/>
            <person name="Ciampi-Guillardi M."/>
            <person name="Sukno S.A."/>
            <person name="Thon M.R."/>
            <person name="Massola Junior N.S."/>
            <person name="Baroncelli R."/>
        </authorList>
    </citation>
    <scope>NUCLEOTIDE SEQUENCE</scope>
    <source>
        <strain evidence="2">LFN0074</strain>
    </source>
</reference>
<evidence type="ECO:0000256" key="1">
    <source>
        <dbReference type="SAM" id="MobiDB-lite"/>
    </source>
</evidence>
<feature type="compositionally biased region" description="Basic and acidic residues" evidence="1">
    <location>
        <begin position="17"/>
        <end position="33"/>
    </location>
</feature>
<dbReference type="AlphaFoldDB" id="A0A8H6U8I1"/>